<dbReference type="InterPro" id="IPR003497">
    <property type="entry name" value="BRO_N_domain"/>
</dbReference>
<dbReference type="Pfam" id="PF02498">
    <property type="entry name" value="Bro-N"/>
    <property type="match status" value="1"/>
</dbReference>
<reference evidence="3 4" key="1">
    <citation type="submission" date="2007-03" db="EMBL/GenBank/DDBJ databases">
        <authorList>
            <person name="Fulton L."/>
            <person name="Clifton S."/>
            <person name="Fulton B."/>
            <person name="Xu J."/>
            <person name="Minx P."/>
            <person name="Pepin K.H."/>
            <person name="Johnson M."/>
            <person name="Thiruvilangam P."/>
            <person name="Bhonagiri V."/>
            <person name="Nash W.E."/>
            <person name="Mardis E.R."/>
            <person name="Wilson R.K."/>
        </authorList>
    </citation>
    <scope>NUCLEOTIDE SEQUENCE [LARGE SCALE GENOMIC DNA]</scope>
    <source>
        <strain evidence="3 4">ATCC 29174</strain>
    </source>
</reference>
<dbReference type="AlphaFoldDB" id="A5ZPP8"/>
<sequence length="292" mass="33376">MYDEDANTTVPVEAESENNEELEFFFDDKVRKVWHKQQEEWYLSVSDVVSVLTDSKDVKQYIKKMRSRDSELNSNWGTICTPVQMIAQDGKKRRINAATIKGVLRIIQSIPSKKAEPFKLWLAKVGKERLDEIADPELAFERMIRTYRQKGYSEKWIERRLEAIDHRKNLTAAWDEAGIKSGKHYAMLTDTLTHEWSGKHVKDYKAFKNLHKENLRDNMTDIELALNQLAEISATLIANSQKPNGFAETRKTVVEGGSIAGNARKELEGKLGHSVISPLNASDPALLDNNEE</sequence>
<dbReference type="Proteomes" id="UP000006002">
    <property type="component" value="Unassembled WGS sequence"/>
</dbReference>
<feature type="region of interest" description="Disordered" evidence="1">
    <location>
        <begin position="271"/>
        <end position="292"/>
    </location>
</feature>
<dbReference type="eggNOG" id="COG3617">
    <property type="taxonomic scope" value="Bacteria"/>
</dbReference>
<feature type="domain" description="Bro-N" evidence="2">
    <location>
        <begin position="29"/>
        <end position="128"/>
    </location>
</feature>
<evidence type="ECO:0000313" key="3">
    <source>
        <dbReference type="EMBL" id="EDM88844.1"/>
    </source>
</evidence>
<reference evidence="3 4" key="2">
    <citation type="submission" date="2007-04" db="EMBL/GenBank/DDBJ databases">
        <title>Draft genome sequence of Ruminococcus obeum (ATCC 29174).</title>
        <authorList>
            <person name="Sudarsanam P."/>
            <person name="Ley R."/>
            <person name="Guruge J."/>
            <person name="Turnbaugh P.J."/>
            <person name="Mahowald M."/>
            <person name="Liep D."/>
            <person name="Gordon J."/>
        </authorList>
    </citation>
    <scope>NUCLEOTIDE SEQUENCE [LARGE SCALE GENOMIC DNA]</scope>
    <source>
        <strain evidence="3 4">ATCC 29174</strain>
    </source>
</reference>
<evidence type="ECO:0000259" key="2">
    <source>
        <dbReference type="SMART" id="SM01040"/>
    </source>
</evidence>
<organism evidence="3 4">
    <name type="scientific">Blautia obeum ATCC 29174</name>
    <dbReference type="NCBI Taxonomy" id="411459"/>
    <lineage>
        <taxon>Bacteria</taxon>
        <taxon>Bacillati</taxon>
        <taxon>Bacillota</taxon>
        <taxon>Clostridia</taxon>
        <taxon>Lachnospirales</taxon>
        <taxon>Lachnospiraceae</taxon>
        <taxon>Blautia</taxon>
    </lineage>
</organism>
<dbReference type="HOGENOM" id="CLU_1029133_0_0_9"/>
<comment type="caution">
    <text evidence="3">The sequence shown here is derived from an EMBL/GenBank/DDBJ whole genome shotgun (WGS) entry which is preliminary data.</text>
</comment>
<proteinExistence type="predicted"/>
<dbReference type="EMBL" id="AAVO02000002">
    <property type="protein sequence ID" value="EDM88844.1"/>
    <property type="molecule type" value="Genomic_DNA"/>
</dbReference>
<dbReference type="SMART" id="SM01040">
    <property type="entry name" value="Bro-N"/>
    <property type="match status" value="1"/>
</dbReference>
<protein>
    <recommendedName>
        <fullName evidence="2">Bro-N domain-containing protein</fullName>
    </recommendedName>
</protein>
<dbReference type="RefSeq" id="WP_005427175.1">
    <property type="nucleotide sequence ID" value="NZ_DS264338.1"/>
</dbReference>
<evidence type="ECO:0000313" key="4">
    <source>
        <dbReference type="Proteomes" id="UP000006002"/>
    </source>
</evidence>
<accession>A5ZPP8</accession>
<gene>
    <name evidence="3" type="ORF">RUMOBE_00965</name>
</gene>
<evidence type="ECO:0000256" key="1">
    <source>
        <dbReference type="SAM" id="MobiDB-lite"/>
    </source>
</evidence>
<name>A5ZPP8_9FIRM</name>